<dbReference type="Proteomes" id="UP000618754">
    <property type="component" value="Unassembled WGS sequence"/>
</dbReference>
<dbReference type="InterPro" id="IPR021352">
    <property type="entry name" value="DUF2971"/>
</dbReference>
<gene>
    <name evidence="1" type="ORF">IDJ75_04920</name>
</gene>
<accession>A0ABR7X1Z6</accession>
<comment type="caution">
    <text evidence="1">The sequence shown here is derived from an EMBL/GenBank/DDBJ whole genome shotgun (WGS) entry which is preliminary data.</text>
</comment>
<protein>
    <submittedName>
        <fullName evidence="1">DUF2971 domain-containing protein</fullName>
    </submittedName>
</protein>
<dbReference type="EMBL" id="JACWMW010000001">
    <property type="protein sequence ID" value="MBD1384612.1"/>
    <property type="molecule type" value="Genomic_DNA"/>
</dbReference>
<organism evidence="1 2">
    <name type="scientific">Mucilaginibacter rigui</name>
    <dbReference type="NCBI Taxonomy" id="534635"/>
    <lineage>
        <taxon>Bacteria</taxon>
        <taxon>Pseudomonadati</taxon>
        <taxon>Bacteroidota</taxon>
        <taxon>Sphingobacteriia</taxon>
        <taxon>Sphingobacteriales</taxon>
        <taxon>Sphingobacteriaceae</taxon>
        <taxon>Mucilaginibacter</taxon>
    </lineage>
</organism>
<dbReference type="RefSeq" id="WP_191174474.1">
    <property type="nucleotide sequence ID" value="NZ_JACWMW010000001.1"/>
</dbReference>
<proteinExistence type="predicted"/>
<evidence type="ECO:0000313" key="2">
    <source>
        <dbReference type="Proteomes" id="UP000618754"/>
    </source>
</evidence>
<reference evidence="1 2" key="1">
    <citation type="submission" date="2020-09" db="EMBL/GenBank/DDBJ databases">
        <title>Novel species of Mucilaginibacter isolated from a glacier on the Tibetan Plateau.</title>
        <authorList>
            <person name="Liu Q."/>
            <person name="Xin Y.-H."/>
        </authorList>
    </citation>
    <scope>NUCLEOTIDE SEQUENCE [LARGE SCALE GENOMIC DNA]</scope>
    <source>
        <strain evidence="1 2">CGMCC 1.13878</strain>
    </source>
</reference>
<dbReference type="Pfam" id="PF11185">
    <property type="entry name" value="DUF2971"/>
    <property type="match status" value="1"/>
</dbReference>
<evidence type="ECO:0000313" key="1">
    <source>
        <dbReference type="EMBL" id="MBD1384612.1"/>
    </source>
</evidence>
<keyword evidence="2" id="KW-1185">Reference proteome</keyword>
<name>A0ABR7X1Z6_9SPHI</name>
<sequence>MHHRFIYEIGIVIHDKEVNIQLRSDKLKFDDAKLGLDAILNKFAETKAELETYGYRFNTSNTQVKFTAKYIATLSFYYFIPEKTKRRYIFKYMPVSLNSIKLLVNNELWFSDPRTFNDPFDTRYSIDADPKKEEIIDFYYKEAKKLVGSEALLLTDFIKTFKIPDRQVFLNDLEKHHYVNTIADQYGICCFSEKHADHLMWSHYADNTKGICLVFDLNVVPENDYYVFSGSKVKYRNSIIKKFYDGSRYMDTTEIIYSKYKNWKYEHEIRELMTFESGTNERTVAFDPKSLKGIIFGPKTSNKDKKTIKSLVGQLAKYHISFIESNIDLHSHSIRLLPNQLRLK</sequence>